<evidence type="ECO:0000256" key="2">
    <source>
        <dbReference type="ARBA" id="ARBA00004352"/>
    </source>
</evidence>
<keyword evidence="9 21" id="KW-1133">Transmembrane helix</keyword>
<dbReference type="GO" id="GO:0030672">
    <property type="term" value="C:synaptic vesicle membrane"/>
    <property type="evidence" value="ECO:0007669"/>
    <property type="project" value="UniProtKB-SubCell"/>
</dbReference>
<evidence type="ECO:0000256" key="8">
    <source>
        <dbReference type="ARBA" id="ARBA00022824"/>
    </source>
</evidence>
<evidence type="ECO:0000256" key="5">
    <source>
        <dbReference type="ARBA" id="ARBA00022685"/>
    </source>
</evidence>
<keyword evidence="6 21" id="KW-0812">Transmembrane</keyword>
<reference evidence="25" key="1">
    <citation type="submission" date="2023-05" db="EMBL/GenBank/DDBJ databases">
        <title>High-quality long-read genome of Scophthalmus maximus.</title>
        <authorList>
            <person name="Lien S."/>
            <person name="Martinez P."/>
        </authorList>
    </citation>
    <scope>NUCLEOTIDE SEQUENCE [LARGE SCALE GENOMIC DNA]</scope>
</reference>
<dbReference type="Pfam" id="PF25294">
    <property type="entry name" value="RENR_N"/>
    <property type="match status" value="1"/>
</dbReference>
<comment type="subunit">
    <text evidence="20">Interacts with renin. Accessory component of the multisubunit proton-transporting vacuolar (V)-ATPase protein pump. Interacts (via N-terminus) with ATP6AP1 (via N-terminus). Interacts with ATP6V0D1; ATP6V0D1 is a V-ATPase complex subunit and the interaction promotes V-ATPase complex assembly. Interacts with TMEM9; TMEM9 is a V-ATPase assembly regulator and the interaction induces the interaction with ATP6V0D1. Interacts with VMA21 (via N-terminus); VMA21 is a V-ATPase accessory component.</text>
</comment>
<evidence type="ECO:0000256" key="12">
    <source>
        <dbReference type="ARBA" id="ARBA00029428"/>
    </source>
</evidence>
<feature type="signal peptide" evidence="22">
    <location>
        <begin position="1"/>
        <end position="29"/>
    </location>
</feature>
<evidence type="ECO:0000256" key="18">
    <source>
        <dbReference type="ARBA" id="ARBA00032473"/>
    </source>
</evidence>
<keyword evidence="4" id="KW-1003">Cell membrane</keyword>
<dbReference type="InterPro" id="IPR012493">
    <property type="entry name" value="Renin_rcpt"/>
</dbReference>
<dbReference type="InterPro" id="IPR057318">
    <property type="entry name" value="RENR_N"/>
</dbReference>
<feature type="domain" description="Renin receptor N-terminal" evidence="24">
    <location>
        <begin position="30"/>
        <end position="261"/>
    </location>
</feature>
<dbReference type="PANTHER" id="PTHR13351:SF1">
    <property type="entry name" value="RENIN RECEPTOR"/>
    <property type="match status" value="1"/>
</dbReference>
<evidence type="ECO:0000256" key="15">
    <source>
        <dbReference type="ARBA" id="ARBA00029432"/>
    </source>
</evidence>
<evidence type="ECO:0000256" key="7">
    <source>
        <dbReference type="ARBA" id="ARBA00022729"/>
    </source>
</evidence>
<dbReference type="GO" id="GO:0009897">
    <property type="term" value="C:external side of plasma membrane"/>
    <property type="evidence" value="ECO:0007669"/>
    <property type="project" value="TreeGrafter"/>
</dbReference>
<keyword evidence="8" id="KW-0256">Endoplasmic reticulum</keyword>
<evidence type="ECO:0000256" key="14">
    <source>
        <dbReference type="ARBA" id="ARBA00029430"/>
    </source>
</evidence>
<evidence type="ECO:0000256" key="11">
    <source>
        <dbReference type="ARBA" id="ARBA00023170"/>
    </source>
</evidence>
<accession>A0A8D3DU21</accession>
<gene>
    <name evidence="25" type="primary">atp6ap2</name>
</gene>
<protein>
    <recommendedName>
        <fullName evidence="3">Renin receptor</fullName>
    </recommendedName>
    <alternativeName>
        <fullName evidence="18">ATPase H(+)-transporting lysosomal accessory protein 2</fullName>
    </alternativeName>
    <alternativeName>
        <fullName evidence="17">ATPase H(+)-transporting lysosomal-interacting protein 2</fullName>
    </alternativeName>
    <alternativeName>
        <fullName evidence="16">Renin/prorenin receptor</fullName>
    </alternativeName>
</protein>
<evidence type="ECO:0000256" key="21">
    <source>
        <dbReference type="SAM" id="Phobius"/>
    </source>
</evidence>
<dbReference type="GeneTree" id="ENSGT00390000008856"/>
<dbReference type="PANTHER" id="PTHR13351">
    <property type="entry name" value="RENIN RECEPTOR"/>
    <property type="match status" value="1"/>
</dbReference>
<evidence type="ECO:0000259" key="23">
    <source>
        <dbReference type="Pfam" id="PF07850"/>
    </source>
</evidence>
<evidence type="ECO:0000256" key="4">
    <source>
        <dbReference type="ARBA" id="ARBA00022475"/>
    </source>
</evidence>
<dbReference type="AlphaFoldDB" id="A0A8D3DU21"/>
<comment type="function">
    <text evidence="19">Multifunctional protein which functions as a renin, prorenin cellular receptor and is involved in the assembly of the lysosomal proton-transporting V-type ATPase (V-ATPase) and the acidification of the endo-lysosomal system. May mediate renin-dependent cellular responses by activating ERK1 and ERK2. By increasing the catalytic efficiency of renin in AGT/angiotensinogen conversion to angiotensin I, may also play a role in the renin-angiotensin system (RAS). Through its function in V-type ATPase (v-ATPase) assembly and acidification of the lysosome it regulates protein degradation and may control different signaling pathways important for proper brain development, synapse morphology and synaptic transmission.</text>
</comment>
<reference evidence="25" key="2">
    <citation type="submission" date="2025-08" db="UniProtKB">
        <authorList>
            <consortium name="Ensembl"/>
        </authorList>
    </citation>
    <scope>IDENTIFICATION</scope>
</reference>
<dbReference type="GO" id="GO:0030177">
    <property type="term" value="P:positive regulation of Wnt signaling pathway"/>
    <property type="evidence" value="ECO:0007669"/>
    <property type="project" value="TreeGrafter"/>
</dbReference>
<sequence>MIWNHRSVLFLRVFLQFKPFFCFPSGVHGDSLTVLQAPEFVSFQKGDWPVSGEKIPDLVAVTMGFSVKEDLSWPGLRSGPLFQRPRANVLVVVRGVESLALPQSVASYPLENPVPFTLDSVAETVHSLFAEDTPVVLQLAPSEERLYMLGKANAVFEDLPVTLQQIRARLSQDGSVLASLPLNSLSRNAELQRHRHLAKDHSPDLYSLELSGLEELSRLYGQDSPQYRDATAILASVLQKFGEDVYGLYGNSAVVEIVTVKTFEAPLTRKSRSILESKQISNPGSPYNLAYKYNFHYAVVFNIVLWLMIALALAVIAVAYNLWNMDPGYDSIIYRMTNQKIRMD</sequence>
<dbReference type="GO" id="GO:0005765">
    <property type="term" value="C:lysosomal membrane"/>
    <property type="evidence" value="ECO:0007669"/>
    <property type="project" value="UniProtKB-SubCell"/>
</dbReference>
<evidence type="ECO:0000256" key="13">
    <source>
        <dbReference type="ARBA" id="ARBA00029429"/>
    </source>
</evidence>
<evidence type="ECO:0000256" key="9">
    <source>
        <dbReference type="ARBA" id="ARBA00022989"/>
    </source>
</evidence>
<evidence type="ECO:0000313" key="25">
    <source>
        <dbReference type="Ensembl" id="ENSSMAP00000063030.1"/>
    </source>
</evidence>
<evidence type="ECO:0000313" key="26">
    <source>
        <dbReference type="Proteomes" id="UP000694558"/>
    </source>
</evidence>
<evidence type="ECO:0000256" key="20">
    <source>
        <dbReference type="ARBA" id="ARBA00046601"/>
    </source>
</evidence>
<feature type="domain" description="Renin receptor-like C-terminal transmembrane spanning segment" evidence="23">
    <location>
        <begin position="269"/>
        <end position="344"/>
    </location>
</feature>
<organism evidence="25 26">
    <name type="scientific">Scophthalmus maximus</name>
    <name type="common">Turbot</name>
    <name type="synonym">Psetta maxima</name>
    <dbReference type="NCBI Taxonomy" id="52904"/>
    <lineage>
        <taxon>Eukaryota</taxon>
        <taxon>Metazoa</taxon>
        <taxon>Chordata</taxon>
        <taxon>Craniata</taxon>
        <taxon>Vertebrata</taxon>
        <taxon>Euteleostomi</taxon>
        <taxon>Actinopterygii</taxon>
        <taxon>Neopterygii</taxon>
        <taxon>Teleostei</taxon>
        <taxon>Neoteleostei</taxon>
        <taxon>Acanthomorphata</taxon>
        <taxon>Carangaria</taxon>
        <taxon>Pleuronectiformes</taxon>
        <taxon>Pleuronectoidei</taxon>
        <taxon>Scophthalmidae</taxon>
        <taxon>Scophthalmus</taxon>
    </lineage>
</organism>
<dbReference type="GO" id="GO:0005789">
    <property type="term" value="C:endoplasmic reticulum membrane"/>
    <property type="evidence" value="ECO:0007669"/>
    <property type="project" value="UniProtKB-SubCell"/>
</dbReference>
<evidence type="ECO:0000256" key="22">
    <source>
        <dbReference type="SAM" id="SignalP"/>
    </source>
</evidence>
<dbReference type="GO" id="GO:0038023">
    <property type="term" value="F:signaling receptor activity"/>
    <property type="evidence" value="ECO:0007669"/>
    <property type="project" value="InterPro"/>
</dbReference>
<evidence type="ECO:0000256" key="10">
    <source>
        <dbReference type="ARBA" id="ARBA00023136"/>
    </source>
</evidence>
<evidence type="ECO:0000256" key="3">
    <source>
        <dbReference type="ARBA" id="ARBA00014237"/>
    </source>
</evidence>
<dbReference type="Proteomes" id="UP000694558">
    <property type="component" value="Chromosome 14"/>
</dbReference>
<feature type="chain" id="PRO_5034531581" description="Renin receptor" evidence="22">
    <location>
        <begin position="30"/>
        <end position="344"/>
    </location>
</feature>
<comment type="subcellular location">
    <subcellularLocation>
        <location evidence="13">Cell projection</location>
        <location evidence="13">Dendritic spine membrane</location>
        <topology evidence="13">Single-pass type I membrane protein</topology>
    </subcellularLocation>
    <subcellularLocation>
        <location evidence="15">Cytoplasmic vesicle</location>
        <location evidence="15">Autophagosome membrane</location>
        <topology evidence="15">Single-pass type I membrane protein</topology>
    </subcellularLocation>
    <subcellularLocation>
        <location evidence="14">Cytoplasmic vesicle</location>
        <location evidence="14">Clathrin-coated vesicle membrane</location>
        <topology evidence="14">Single-pass type I membrane protein</topology>
    </subcellularLocation>
    <subcellularLocation>
        <location evidence="12">Cytoplasmic vesicle</location>
        <location evidence="12">Secretory vesicle</location>
        <location evidence="12">Synaptic vesicle membrane</location>
        <topology evidence="12">Single-pass type I membrane protein</topology>
    </subcellularLocation>
    <subcellularLocation>
        <location evidence="1">Endoplasmic reticulum membrane</location>
        <topology evidence="1">Single-pass type I membrane protein</topology>
    </subcellularLocation>
    <subcellularLocation>
        <location evidence="2">Lysosome membrane</location>
        <topology evidence="2">Single-pass type I membrane protein</topology>
    </subcellularLocation>
</comment>
<dbReference type="GO" id="GO:0000421">
    <property type="term" value="C:autophagosome membrane"/>
    <property type="evidence" value="ECO:0007669"/>
    <property type="project" value="UniProtKB-SubCell"/>
</dbReference>
<keyword evidence="7 22" id="KW-0732">Signal</keyword>
<keyword evidence="11" id="KW-0675">Receptor</keyword>
<evidence type="ECO:0000256" key="6">
    <source>
        <dbReference type="ARBA" id="ARBA00022692"/>
    </source>
</evidence>
<dbReference type="GO" id="GO:0032591">
    <property type="term" value="C:dendritic spine membrane"/>
    <property type="evidence" value="ECO:0007669"/>
    <property type="project" value="UniProtKB-SubCell"/>
</dbReference>
<dbReference type="Pfam" id="PF07850">
    <property type="entry name" value="Renin_r"/>
    <property type="match status" value="1"/>
</dbReference>
<feature type="transmembrane region" description="Helical" evidence="21">
    <location>
        <begin position="295"/>
        <end position="323"/>
    </location>
</feature>
<evidence type="ECO:0000256" key="19">
    <source>
        <dbReference type="ARBA" id="ARBA00045569"/>
    </source>
</evidence>
<proteinExistence type="predicted"/>
<evidence type="ECO:0000256" key="16">
    <source>
        <dbReference type="ARBA" id="ARBA00030875"/>
    </source>
</evidence>
<dbReference type="GO" id="GO:0030665">
    <property type="term" value="C:clathrin-coated vesicle membrane"/>
    <property type="evidence" value="ECO:0007669"/>
    <property type="project" value="UniProtKB-SubCell"/>
</dbReference>
<dbReference type="Ensembl" id="ENSSMAT00000050426.1">
    <property type="protein sequence ID" value="ENSSMAP00000063030.1"/>
    <property type="gene ID" value="ENSSMAG00000002011.2"/>
</dbReference>
<dbReference type="InterPro" id="IPR056780">
    <property type="entry name" value="Renin_r_C"/>
</dbReference>
<name>A0A8D3DU21_SCOMX</name>
<evidence type="ECO:0000256" key="1">
    <source>
        <dbReference type="ARBA" id="ARBA00004115"/>
    </source>
</evidence>
<evidence type="ECO:0000256" key="17">
    <source>
        <dbReference type="ARBA" id="ARBA00031536"/>
    </source>
</evidence>
<keyword evidence="5" id="KW-0165">Cleavage on pair of basic residues</keyword>
<evidence type="ECO:0000259" key="24">
    <source>
        <dbReference type="Pfam" id="PF25294"/>
    </source>
</evidence>
<keyword evidence="10 21" id="KW-0472">Membrane</keyword>